<reference evidence="1 2" key="2">
    <citation type="submission" date="2015-01" db="EMBL/GenBank/DDBJ databases">
        <authorList>
            <consortium name="NBRP consortium"/>
            <person name="Sawabe T."/>
            <person name="Meirelles P."/>
            <person name="Feng G."/>
            <person name="Sayaka M."/>
            <person name="Hattori M."/>
            <person name="Ohkuma M."/>
        </authorList>
    </citation>
    <scope>NUCLEOTIDE SEQUENCE [LARGE SCALE GENOMIC DNA]</scope>
    <source>
        <strain evidence="2">JCM 19241</strain>
    </source>
</reference>
<dbReference type="EMBL" id="BBSC01000006">
    <property type="protein sequence ID" value="GAM76522.1"/>
    <property type="molecule type" value="Genomic_DNA"/>
</dbReference>
<evidence type="ECO:0000313" key="1">
    <source>
        <dbReference type="EMBL" id="GAM76522.1"/>
    </source>
</evidence>
<reference evidence="1 2" key="1">
    <citation type="submission" date="2015-01" db="EMBL/GenBank/DDBJ databases">
        <title>Vibrio sp. C94 JCM 19241 whole genome shotgun sequence.</title>
        <authorList>
            <person name="Sawabe T."/>
            <person name="Meirelles P."/>
            <person name="Feng G."/>
            <person name="Sayaka M."/>
            <person name="Hattori M."/>
            <person name="Ohkuma M."/>
        </authorList>
    </citation>
    <scope>NUCLEOTIDE SEQUENCE [LARGE SCALE GENOMIC DNA]</scope>
    <source>
        <strain evidence="2">JCM 19241</strain>
    </source>
</reference>
<dbReference type="AlphaFoldDB" id="A0A0B8QHH9"/>
<protein>
    <submittedName>
        <fullName evidence="1">Uncharacterized protein</fullName>
    </submittedName>
</protein>
<proteinExistence type="predicted"/>
<comment type="caution">
    <text evidence="1">The sequence shown here is derived from an EMBL/GenBank/DDBJ whole genome shotgun (WGS) entry which is preliminary data.</text>
</comment>
<sequence length="105" mass="11616">MEKSLSWSVFSDVLSVLLLVVLAVAMLRSMQSLKEVVAHAQRNDGDDELIRKNLARLSMNRFVVVLTIGTIAVKTALILGAILDFDSIDKRGLLDDSVVQYIDVQ</sequence>
<dbReference type="Proteomes" id="UP000031666">
    <property type="component" value="Unassembled WGS sequence"/>
</dbReference>
<name>A0A0B8QHH9_9VIBR</name>
<dbReference type="STRING" id="1481914.JCM19241_4059"/>
<gene>
    <name evidence="1" type="ORF">JCM19241_4059</name>
</gene>
<organism evidence="1 2">
    <name type="scientific">Vibrio ishigakensis</name>
    <dbReference type="NCBI Taxonomy" id="1481914"/>
    <lineage>
        <taxon>Bacteria</taxon>
        <taxon>Pseudomonadati</taxon>
        <taxon>Pseudomonadota</taxon>
        <taxon>Gammaproteobacteria</taxon>
        <taxon>Vibrionales</taxon>
        <taxon>Vibrionaceae</taxon>
        <taxon>Vibrio</taxon>
    </lineage>
</organism>
<accession>A0A0B8QHH9</accession>
<evidence type="ECO:0000313" key="2">
    <source>
        <dbReference type="Proteomes" id="UP000031666"/>
    </source>
</evidence>